<reference evidence="1" key="2">
    <citation type="journal article" date="2023" name="Plants (Basel)">
        <title>Annotation of the Turnera subulata (Passifloraceae) Draft Genome Reveals the S-Locus Evolved after the Divergence of Turneroideae from Passifloroideae in a Stepwise Manner.</title>
        <authorList>
            <person name="Henning P.M."/>
            <person name="Roalson E.H."/>
            <person name="Mir W."/>
            <person name="McCubbin A.G."/>
            <person name="Shore J.S."/>
        </authorList>
    </citation>
    <scope>NUCLEOTIDE SEQUENCE</scope>
    <source>
        <strain evidence="1">F60SS</strain>
    </source>
</reference>
<comment type="caution">
    <text evidence="1">The sequence shown here is derived from an EMBL/GenBank/DDBJ whole genome shotgun (WGS) entry which is preliminary data.</text>
</comment>
<name>A0A9Q0JLS6_9ROSI</name>
<sequence>MLNDASFSPLPMTYRILIKGLVEIKEFSPDLITYHYLMGGCVQIGDGDGVFRLFEEHKGKLGGGFVEDGVAYRNLMKRGRANSITSISDSLRVCSTPIGIKEAAIRYFSSLYSEPVLCRPSIGNIPFPKLFPGIADLLEIPCSEAEIKVAIWF</sequence>
<keyword evidence="2" id="KW-1185">Reference proteome</keyword>
<accession>A0A9Q0JLS6</accession>
<dbReference type="OrthoDB" id="1732305at2759"/>
<proteinExistence type="predicted"/>
<evidence type="ECO:0000313" key="1">
    <source>
        <dbReference type="EMBL" id="KAJ4847471.1"/>
    </source>
</evidence>
<evidence type="ECO:0000313" key="2">
    <source>
        <dbReference type="Proteomes" id="UP001141552"/>
    </source>
</evidence>
<reference evidence="1" key="1">
    <citation type="submission" date="2022-02" db="EMBL/GenBank/DDBJ databases">
        <authorList>
            <person name="Henning P.M."/>
            <person name="McCubbin A.G."/>
            <person name="Shore J.S."/>
        </authorList>
    </citation>
    <scope>NUCLEOTIDE SEQUENCE</scope>
    <source>
        <strain evidence="1">F60SS</strain>
        <tissue evidence="1">Leaves</tissue>
    </source>
</reference>
<gene>
    <name evidence="1" type="ORF">Tsubulata_019178</name>
</gene>
<dbReference type="AlphaFoldDB" id="A0A9Q0JLS6"/>
<dbReference type="EMBL" id="JAKUCV010001148">
    <property type="protein sequence ID" value="KAJ4847471.1"/>
    <property type="molecule type" value="Genomic_DNA"/>
</dbReference>
<dbReference type="Proteomes" id="UP001141552">
    <property type="component" value="Unassembled WGS sequence"/>
</dbReference>
<organism evidence="1 2">
    <name type="scientific">Turnera subulata</name>
    <dbReference type="NCBI Taxonomy" id="218843"/>
    <lineage>
        <taxon>Eukaryota</taxon>
        <taxon>Viridiplantae</taxon>
        <taxon>Streptophyta</taxon>
        <taxon>Embryophyta</taxon>
        <taxon>Tracheophyta</taxon>
        <taxon>Spermatophyta</taxon>
        <taxon>Magnoliopsida</taxon>
        <taxon>eudicotyledons</taxon>
        <taxon>Gunneridae</taxon>
        <taxon>Pentapetalae</taxon>
        <taxon>rosids</taxon>
        <taxon>fabids</taxon>
        <taxon>Malpighiales</taxon>
        <taxon>Passifloraceae</taxon>
        <taxon>Turnera</taxon>
    </lineage>
</organism>
<protein>
    <submittedName>
        <fullName evidence="1">Uncharacterized protein</fullName>
    </submittedName>
</protein>